<evidence type="ECO:0000313" key="1">
    <source>
        <dbReference type="EMBL" id="VDP00843.1"/>
    </source>
</evidence>
<name>A0A3P8DXB7_9TREM</name>
<dbReference type="EMBL" id="UZAL01008782">
    <property type="protein sequence ID" value="VDP00843.1"/>
    <property type="molecule type" value="Genomic_DNA"/>
</dbReference>
<dbReference type="AlphaFoldDB" id="A0A3P8DXB7"/>
<reference evidence="1 2" key="1">
    <citation type="submission" date="2018-11" db="EMBL/GenBank/DDBJ databases">
        <authorList>
            <consortium name="Pathogen Informatics"/>
        </authorList>
    </citation>
    <scope>NUCLEOTIDE SEQUENCE [LARGE SCALE GENOMIC DNA]</scope>
    <source>
        <strain>Denwood</strain>
        <strain evidence="2">Zambia</strain>
    </source>
</reference>
<proteinExistence type="predicted"/>
<organism evidence="1 2">
    <name type="scientific">Schistosoma mattheei</name>
    <dbReference type="NCBI Taxonomy" id="31246"/>
    <lineage>
        <taxon>Eukaryota</taxon>
        <taxon>Metazoa</taxon>
        <taxon>Spiralia</taxon>
        <taxon>Lophotrochozoa</taxon>
        <taxon>Platyhelminthes</taxon>
        <taxon>Trematoda</taxon>
        <taxon>Digenea</taxon>
        <taxon>Strigeidida</taxon>
        <taxon>Schistosomatoidea</taxon>
        <taxon>Schistosomatidae</taxon>
        <taxon>Schistosoma</taxon>
    </lineage>
</organism>
<keyword evidence="2" id="KW-1185">Reference proteome</keyword>
<protein>
    <submittedName>
        <fullName evidence="1">Uncharacterized protein</fullName>
    </submittedName>
</protein>
<sequence>MVLAIEIVRQLGPPSSTKDTRLGLSGNCVQLCIGNTISSLLTSPLLILSVELGVSFFSVTHDIELSRIANNPVISNISSYDVTISLEF</sequence>
<gene>
    <name evidence="1" type="ORF">SMTD_LOCUS3937</name>
</gene>
<accession>A0A3P8DXB7</accession>
<dbReference type="Proteomes" id="UP000269396">
    <property type="component" value="Unassembled WGS sequence"/>
</dbReference>
<evidence type="ECO:0000313" key="2">
    <source>
        <dbReference type="Proteomes" id="UP000269396"/>
    </source>
</evidence>